<dbReference type="SUPFAM" id="SSF53448">
    <property type="entry name" value="Nucleotide-diphospho-sugar transferases"/>
    <property type="match status" value="1"/>
</dbReference>
<evidence type="ECO:0000256" key="1">
    <source>
        <dbReference type="ARBA" id="ARBA00022676"/>
    </source>
</evidence>
<dbReference type="CDD" id="cd04194">
    <property type="entry name" value="GT8_A4GalT_like"/>
    <property type="match status" value="1"/>
</dbReference>
<dbReference type="InterPro" id="IPR029044">
    <property type="entry name" value="Nucleotide-diphossugar_trans"/>
</dbReference>
<dbReference type="STRING" id="284577.SAMN05216571_103305"/>
<dbReference type="OrthoDB" id="9807549at2"/>
<proteinExistence type="predicted"/>
<dbReference type="Pfam" id="PF01501">
    <property type="entry name" value="Glyco_transf_8"/>
    <property type="match status" value="1"/>
</dbReference>
<name>A0A1G7QK89_9GAMM</name>
<dbReference type="PANTHER" id="PTHR13778:SF47">
    <property type="entry name" value="LIPOPOLYSACCHARIDE 1,3-GALACTOSYLTRANSFERASE"/>
    <property type="match status" value="1"/>
</dbReference>
<gene>
    <name evidence="4" type="ORF">SAMN05216571_103305</name>
</gene>
<dbReference type="InterPro" id="IPR002495">
    <property type="entry name" value="Glyco_trans_8"/>
</dbReference>
<sequence length="307" mass="35309">MSNTEFVDIVLSADERYAPYAAVVMASALDHAHEPSRFRFHMLTTGISEDVQAGLKAVVSAYKAQIVFSVVSRSEIESLASGRFGAAALLRLYMQDYLPADCKRVIYLDCDVLVMEDLAVLWEVPLEQHVMAAAMDLCRGSVGRQRRDFTSYFNSGVMLIDLMAWRDEQVANRAVKYLKTHQDSPFPDQDALNHVLEGRWKRLEAQWNFQPTAYAAVEKRYAHLAAYHEEMKRAVAFPCVVHFIGGVKPWNPESTHPLAAEFIRYSAQTPWPINARELRKQLPWKKRLRLWLKRPKQLSRKRRTKNI</sequence>
<evidence type="ECO:0000313" key="4">
    <source>
        <dbReference type="EMBL" id="SDF98914.1"/>
    </source>
</evidence>
<evidence type="ECO:0000313" key="5">
    <source>
        <dbReference type="Proteomes" id="UP000198641"/>
    </source>
</evidence>
<dbReference type="Proteomes" id="UP000198641">
    <property type="component" value="Unassembled WGS sequence"/>
</dbReference>
<evidence type="ECO:0000256" key="2">
    <source>
        <dbReference type="ARBA" id="ARBA00022679"/>
    </source>
</evidence>
<dbReference type="AlphaFoldDB" id="A0A1G7QK89"/>
<dbReference type="GO" id="GO:0016757">
    <property type="term" value="F:glycosyltransferase activity"/>
    <property type="evidence" value="ECO:0007669"/>
    <property type="project" value="UniProtKB-KW"/>
</dbReference>
<keyword evidence="2 4" id="KW-0808">Transferase</keyword>
<dbReference type="EMBL" id="FNCI01000003">
    <property type="protein sequence ID" value="SDF98914.1"/>
    <property type="molecule type" value="Genomic_DNA"/>
</dbReference>
<accession>A0A1G7QK89</accession>
<keyword evidence="5" id="KW-1185">Reference proteome</keyword>
<protein>
    <submittedName>
        <fullName evidence="4">Lipopolysaccharide biosynthesis protein, LPS:glycosyltransferase</fullName>
    </submittedName>
</protein>
<organism evidence="4 5">
    <name type="scientific">Onishia taeanensis</name>
    <dbReference type="NCBI Taxonomy" id="284577"/>
    <lineage>
        <taxon>Bacteria</taxon>
        <taxon>Pseudomonadati</taxon>
        <taxon>Pseudomonadota</taxon>
        <taxon>Gammaproteobacteria</taxon>
        <taxon>Oceanospirillales</taxon>
        <taxon>Halomonadaceae</taxon>
        <taxon>Onishia</taxon>
    </lineage>
</organism>
<dbReference type="InterPro" id="IPR050748">
    <property type="entry name" value="Glycosyltrans_8_dom-fam"/>
</dbReference>
<keyword evidence="1" id="KW-0328">Glycosyltransferase</keyword>
<dbReference type="RefSeq" id="WP_092524175.1">
    <property type="nucleotide sequence ID" value="NZ_FNCI01000003.1"/>
</dbReference>
<dbReference type="Gene3D" id="3.90.550.10">
    <property type="entry name" value="Spore Coat Polysaccharide Biosynthesis Protein SpsA, Chain A"/>
    <property type="match status" value="1"/>
</dbReference>
<keyword evidence="3" id="KW-0479">Metal-binding</keyword>
<evidence type="ECO:0000256" key="3">
    <source>
        <dbReference type="ARBA" id="ARBA00022723"/>
    </source>
</evidence>
<dbReference type="GO" id="GO:0046872">
    <property type="term" value="F:metal ion binding"/>
    <property type="evidence" value="ECO:0007669"/>
    <property type="project" value="UniProtKB-KW"/>
</dbReference>
<dbReference type="PANTHER" id="PTHR13778">
    <property type="entry name" value="GLYCOSYLTRANSFERASE 8 DOMAIN-CONTAINING PROTEIN"/>
    <property type="match status" value="1"/>
</dbReference>
<reference evidence="4 5" key="1">
    <citation type="submission" date="2016-10" db="EMBL/GenBank/DDBJ databases">
        <authorList>
            <person name="de Groot N.N."/>
        </authorList>
    </citation>
    <scope>NUCLEOTIDE SEQUENCE [LARGE SCALE GENOMIC DNA]</scope>
    <source>
        <strain evidence="4 5">BH539</strain>
    </source>
</reference>